<dbReference type="Pfam" id="PF20684">
    <property type="entry name" value="Fung_rhodopsin"/>
    <property type="match status" value="1"/>
</dbReference>
<evidence type="ECO:0000313" key="8">
    <source>
        <dbReference type="EMBL" id="ROV89745.1"/>
    </source>
</evidence>
<gene>
    <name evidence="8" type="ORF">VPNG_10190</name>
</gene>
<comment type="similarity">
    <text evidence="5">Belongs to the SAT4 family.</text>
</comment>
<feature type="transmembrane region" description="Helical" evidence="6">
    <location>
        <begin position="93"/>
        <end position="118"/>
    </location>
</feature>
<feature type="domain" description="Rhodopsin" evidence="7">
    <location>
        <begin position="36"/>
        <end position="223"/>
    </location>
</feature>
<name>A0A423VFL7_9PEZI</name>
<dbReference type="GO" id="GO:0016020">
    <property type="term" value="C:membrane"/>
    <property type="evidence" value="ECO:0007669"/>
    <property type="project" value="UniProtKB-SubCell"/>
</dbReference>
<feature type="transmembrane region" description="Helical" evidence="6">
    <location>
        <begin position="130"/>
        <end position="153"/>
    </location>
</feature>
<proteinExistence type="inferred from homology"/>
<dbReference type="OrthoDB" id="5429740at2759"/>
<keyword evidence="4 6" id="KW-0472">Membrane</keyword>
<protein>
    <recommendedName>
        <fullName evidence="7">Rhodopsin domain-containing protein</fullName>
    </recommendedName>
</protein>
<sequence length="229" mass="25000">MPVIEGSDAWKAQDKGPAILTVCWAVTAISTFFVAARIYVQGGLLKTFRSDDICVILALVCGYISTALSTVAVNNGNGMHFSLLTAEQRTNTILYTTAAFCPGVLSFGLPKMAVVILLTRLLNPSKYHKWFIWWLGIWCQLTLFATCGVLLGQCTPMSSLWDSSVEGDCFDKSILVAYCIYAGSFSAFVDIYLALYPTIVLYKLQITIGKRVALCSALGIGSMYESHIS</sequence>
<comment type="subcellular location">
    <subcellularLocation>
        <location evidence="1">Membrane</location>
        <topology evidence="1">Multi-pass membrane protein</topology>
    </subcellularLocation>
</comment>
<dbReference type="InterPro" id="IPR049326">
    <property type="entry name" value="Rhodopsin_dom_fungi"/>
</dbReference>
<evidence type="ECO:0000256" key="2">
    <source>
        <dbReference type="ARBA" id="ARBA00022692"/>
    </source>
</evidence>
<organism evidence="8 9">
    <name type="scientific">Cytospora leucostoma</name>
    <dbReference type="NCBI Taxonomy" id="1230097"/>
    <lineage>
        <taxon>Eukaryota</taxon>
        <taxon>Fungi</taxon>
        <taxon>Dikarya</taxon>
        <taxon>Ascomycota</taxon>
        <taxon>Pezizomycotina</taxon>
        <taxon>Sordariomycetes</taxon>
        <taxon>Sordariomycetidae</taxon>
        <taxon>Diaporthales</taxon>
        <taxon>Cytosporaceae</taxon>
        <taxon>Cytospora</taxon>
    </lineage>
</organism>
<reference evidence="8 9" key="1">
    <citation type="submission" date="2015-09" db="EMBL/GenBank/DDBJ databases">
        <title>Host preference determinants of Valsa canker pathogens revealed by comparative genomics.</title>
        <authorList>
            <person name="Yin Z."/>
            <person name="Huang L."/>
        </authorList>
    </citation>
    <scope>NUCLEOTIDE SEQUENCE [LARGE SCALE GENOMIC DNA]</scope>
    <source>
        <strain evidence="8 9">SXYLt</strain>
    </source>
</reference>
<dbReference type="Proteomes" id="UP000285146">
    <property type="component" value="Unassembled WGS sequence"/>
</dbReference>
<accession>A0A423VFL7</accession>
<dbReference type="AlphaFoldDB" id="A0A423VFL7"/>
<comment type="caution">
    <text evidence="8">The sequence shown here is derived from an EMBL/GenBank/DDBJ whole genome shotgun (WGS) entry which is preliminary data.</text>
</comment>
<evidence type="ECO:0000256" key="1">
    <source>
        <dbReference type="ARBA" id="ARBA00004141"/>
    </source>
</evidence>
<evidence type="ECO:0000256" key="3">
    <source>
        <dbReference type="ARBA" id="ARBA00022989"/>
    </source>
</evidence>
<evidence type="ECO:0000259" key="7">
    <source>
        <dbReference type="Pfam" id="PF20684"/>
    </source>
</evidence>
<dbReference type="InterPro" id="IPR052337">
    <property type="entry name" value="SAT4-like"/>
</dbReference>
<dbReference type="PANTHER" id="PTHR33048:SF155">
    <property type="entry name" value="INTEGRAL MEMBRANE PROTEIN"/>
    <property type="match status" value="1"/>
</dbReference>
<evidence type="ECO:0000256" key="6">
    <source>
        <dbReference type="SAM" id="Phobius"/>
    </source>
</evidence>
<feature type="transmembrane region" description="Helical" evidence="6">
    <location>
        <begin position="18"/>
        <end position="40"/>
    </location>
</feature>
<keyword evidence="2 6" id="KW-0812">Transmembrane</keyword>
<dbReference type="InParanoid" id="A0A423VFL7"/>
<feature type="transmembrane region" description="Helical" evidence="6">
    <location>
        <begin position="52"/>
        <end position="73"/>
    </location>
</feature>
<dbReference type="STRING" id="1230097.A0A423VFL7"/>
<dbReference type="EMBL" id="LKEB01000103">
    <property type="protein sequence ID" value="ROV89745.1"/>
    <property type="molecule type" value="Genomic_DNA"/>
</dbReference>
<keyword evidence="9" id="KW-1185">Reference proteome</keyword>
<evidence type="ECO:0000313" key="9">
    <source>
        <dbReference type="Proteomes" id="UP000285146"/>
    </source>
</evidence>
<evidence type="ECO:0000256" key="5">
    <source>
        <dbReference type="ARBA" id="ARBA00038359"/>
    </source>
</evidence>
<evidence type="ECO:0000256" key="4">
    <source>
        <dbReference type="ARBA" id="ARBA00023136"/>
    </source>
</evidence>
<keyword evidence="3 6" id="KW-1133">Transmembrane helix</keyword>
<dbReference type="PANTHER" id="PTHR33048">
    <property type="entry name" value="PTH11-LIKE INTEGRAL MEMBRANE PROTEIN (AFU_ORTHOLOGUE AFUA_5G11245)"/>
    <property type="match status" value="1"/>
</dbReference>
<feature type="transmembrane region" description="Helical" evidence="6">
    <location>
        <begin position="173"/>
        <end position="195"/>
    </location>
</feature>